<dbReference type="Proteomes" id="UP000260793">
    <property type="component" value="Unassembled WGS sequence"/>
</dbReference>
<dbReference type="Pfam" id="PF13472">
    <property type="entry name" value="Lipase_GDSL_2"/>
    <property type="match status" value="1"/>
</dbReference>
<protein>
    <submittedName>
        <fullName evidence="3">Phospholipase</fullName>
    </submittedName>
</protein>
<evidence type="ECO:0000313" key="5">
    <source>
        <dbReference type="Proteomes" id="UP000260793"/>
    </source>
</evidence>
<dbReference type="SUPFAM" id="SSF52266">
    <property type="entry name" value="SGNH hydrolase"/>
    <property type="match status" value="1"/>
</dbReference>
<feature type="transmembrane region" description="Helical" evidence="1">
    <location>
        <begin position="12"/>
        <end position="31"/>
    </location>
</feature>
<dbReference type="InterPro" id="IPR013830">
    <property type="entry name" value="SGNH_hydro"/>
</dbReference>
<feature type="domain" description="SGNH hydrolase-type esterase" evidence="2">
    <location>
        <begin position="101"/>
        <end position="238"/>
    </location>
</feature>
<gene>
    <name evidence="4" type="ORF">DW116_11860</name>
    <name evidence="3" type="ORF">DXD17_12470</name>
</gene>
<dbReference type="Proteomes" id="UP000285832">
    <property type="component" value="Unassembled WGS sequence"/>
</dbReference>
<evidence type="ECO:0000313" key="6">
    <source>
        <dbReference type="Proteomes" id="UP000285832"/>
    </source>
</evidence>
<dbReference type="EMBL" id="QSQN01000040">
    <property type="protein sequence ID" value="RGK37356.1"/>
    <property type="molecule type" value="Genomic_DNA"/>
</dbReference>
<sequence>MEKRKKKISRIYIGAGCITVLILLGVVIHGVKQFTAENADTKKGIEYIQSKENEEVKVIEQKIASLEAKDPASGDTERSLKDRFSGAVVMGDSISSGFSEYDVLNASSVVAKRGIQLEGLDEQISQAKKLNPQVVFLSYGMNDVIATDGDTEAFINKYAAVIESITKEMPSVRIYINSIFPVSASAAEKEPALAKIADYNTALQEMCDGKHLGFIDNTALVQENYYEEDGIHFKAEFYPVWATNMAEVATL</sequence>
<keyword evidence="1" id="KW-0472">Membrane</keyword>
<keyword evidence="1" id="KW-0812">Transmembrane</keyword>
<dbReference type="RefSeq" id="WP_117688601.1">
    <property type="nucleotide sequence ID" value="NZ_CAJMJQ010000009.1"/>
</dbReference>
<proteinExistence type="predicted"/>
<comment type="caution">
    <text evidence="3">The sequence shown here is derived from an EMBL/GenBank/DDBJ whole genome shotgun (WGS) entry which is preliminary data.</text>
</comment>
<dbReference type="EMBL" id="QRMI01000038">
    <property type="protein sequence ID" value="RHJ58444.1"/>
    <property type="molecule type" value="Genomic_DNA"/>
</dbReference>
<accession>A0A3E4LJ20</accession>
<evidence type="ECO:0000313" key="4">
    <source>
        <dbReference type="EMBL" id="RHJ58444.1"/>
    </source>
</evidence>
<evidence type="ECO:0000259" key="2">
    <source>
        <dbReference type="Pfam" id="PF13472"/>
    </source>
</evidence>
<keyword evidence="1" id="KW-1133">Transmembrane helix</keyword>
<dbReference type="InterPro" id="IPR036514">
    <property type="entry name" value="SGNH_hydro_sf"/>
</dbReference>
<name>A0A3E4LJ20_9FIRM</name>
<dbReference type="AlphaFoldDB" id="A0A3E4LJ20"/>
<evidence type="ECO:0000313" key="3">
    <source>
        <dbReference type="EMBL" id="RGK37356.1"/>
    </source>
</evidence>
<dbReference type="Gene3D" id="3.40.50.1110">
    <property type="entry name" value="SGNH hydrolase"/>
    <property type="match status" value="1"/>
</dbReference>
<evidence type="ECO:0000256" key="1">
    <source>
        <dbReference type="SAM" id="Phobius"/>
    </source>
</evidence>
<reference evidence="5 6" key="1">
    <citation type="submission" date="2018-08" db="EMBL/GenBank/DDBJ databases">
        <title>A genome reference for cultivated species of the human gut microbiota.</title>
        <authorList>
            <person name="Zou Y."/>
            <person name="Xue W."/>
            <person name="Luo G."/>
        </authorList>
    </citation>
    <scope>NUCLEOTIDE SEQUENCE [LARGE SCALE GENOMIC DNA]</scope>
    <source>
        <strain evidence="4 6">AM09-9</strain>
        <strain evidence="3 5">TF11-7</strain>
    </source>
</reference>
<organism evidence="3 5">
    <name type="scientific">[Ruminococcus] lactaris</name>
    <dbReference type="NCBI Taxonomy" id="46228"/>
    <lineage>
        <taxon>Bacteria</taxon>
        <taxon>Bacillati</taxon>
        <taxon>Bacillota</taxon>
        <taxon>Clostridia</taxon>
        <taxon>Lachnospirales</taxon>
        <taxon>Lachnospiraceae</taxon>
        <taxon>Mediterraneibacter</taxon>
    </lineage>
</organism>